<evidence type="ECO:0000313" key="4">
    <source>
        <dbReference type="Proteomes" id="UP001595791"/>
    </source>
</evidence>
<keyword evidence="2" id="KW-0812">Transmembrane</keyword>
<keyword evidence="2" id="KW-1133">Transmembrane helix</keyword>
<proteinExistence type="predicted"/>
<feature type="coiled-coil region" evidence="1">
    <location>
        <begin position="230"/>
        <end position="257"/>
    </location>
</feature>
<evidence type="ECO:0000256" key="1">
    <source>
        <dbReference type="SAM" id="Coils"/>
    </source>
</evidence>
<keyword evidence="1" id="KW-0175">Coiled coil</keyword>
<feature type="transmembrane region" description="Helical" evidence="2">
    <location>
        <begin position="20"/>
        <end position="44"/>
    </location>
</feature>
<evidence type="ECO:0000313" key="3">
    <source>
        <dbReference type="EMBL" id="MFC4160071.1"/>
    </source>
</evidence>
<accession>A0ABV8MRW5</accession>
<organism evidence="3 4">
    <name type="scientific">Chitinimonas lacunae</name>
    <dbReference type="NCBI Taxonomy" id="1963018"/>
    <lineage>
        <taxon>Bacteria</taxon>
        <taxon>Pseudomonadati</taxon>
        <taxon>Pseudomonadota</taxon>
        <taxon>Betaproteobacteria</taxon>
        <taxon>Neisseriales</taxon>
        <taxon>Chitinibacteraceae</taxon>
        <taxon>Chitinimonas</taxon>
    </lineage>
</organism>
<sequence>MTSPSRLRQAFGVAKLRHGLLWEIGLPWLIVITLVCGLAVMLVVSVQEAIVADSKRERFRVTLLELREKIETDLALGFELGDDRGAQERLEQMLAQDGLLQAVEIFDQRGMSLFNTDRGSILERVPGRWLAQIEPGQEWSVSDSGETVIGEPIRNAFGETIGYLAATYLTHHPADEELNRDARLRGFALAGLCIAAAILGFYLRIRRPVQEMLAEVTQLENPDEHTGTALSSAACELKSVLQRLDQAQTRLHQWERAGL</sequence>
<dbReference type="RefSeq" id="WP_378164505.1">
    <property type="nucleotide sequence ID" value="NZ_JBHSBU010000001.1"/>
</dbReference>
<dbReference type="EMBL" id="JBHSBU010000001">
    <property type="protein sequence ID" value="MFC4160071.1"/>
    <property type="molecule type" value="Genomic_DNA"/>
</dbReference>
<evidence type="ECO:0000256" key="2">
    <source>
        <dbReference type="SAM" id="Phobius"/>
    </source>
</evidence>
<dbReference type="Proteomes" id="UP001595791">
    <property type="component" value="Unassembled WGS sequence"/>
</dbReference>
<feature type="transmembrane region" description="Helical" evidence="2">
    <location>
        <begin position="184"/>
        <end position="203"/>
    </location>
</feature>
<name>A0ABV8MRW5_9NEIS</name>
<keyword evidence="4" id="KW-1185">Reference proteome</keyword>
<reference evidence="4" key="1">
    <citation type="journal article" date="2019" name="Int. J. Syst. Evol. Microbiol.">
        <title>The Global Catalogue of Microorganisms (GCM) 10K type strain sequencing project: providing services to taxonomists for standard genome sequencing and annotation.</title>
        <authorList>
            <consortium name="The Broad Institute Genomics Platform"/>
            <consortium name="The Broad Institute Genome Sequencing Center for Infectious Disease"/>
            <person name="Wu L."/>
            <person name="Ma J."/>
        </authorList>
    </citation>
    <scope>NUCLEOTIDE SEQUENCE [LARGE SCALE GENOMIC DNA]</scope>
    <source>
        <strain evidence="4">LMG 29894</strain>
    </source>
</reference>
<keyword evidence="2" id="KW-0472">Membrane</keyword>
<gene>
    <name evidence="3" type="ORF">ACFOW7_12000</name>
</gene>
<protein>
    <recommendedName>
        <fullName evidence="5">HAMP domain-containing protein</fullName>
    </recommendedName>
</protein>
<comment type="caution">
    <text evidence="3">The sequence shown here is derived from an EMBL/GenBank/DDBJ whole genome shotgun (WGS) entry which is preliminary data.</text>
</comment>
<evidence type="ECO:0008006" key="5">
    <source>
        <dbReference type="Google" id="ProtNLM"/>
    </source>
</evidence>